<feature type="transmembrane region" description="Helical" evidence="1">
    <location>
        <begin position="41"/>
        <end position="61"/>
    </location>
</feature>
<keyword evidence="1" id="KW-0812">Transmembrane</keyword>
<organism evidence="2 3">
    <name type="scientific">Allokutzneria albata</name>
    <name type="common">Kibdelosporangium albatum</name>
    <dbReference type="NCBI Taxonomy" id="211114"/>
    <lineage>
        <taxon>Bacteria</taxon>
        <taxon>Bacillati</taxon>
        <taxon>Actinomycetota</taxon>
        <taxon>Actinomycetes</taxon>
        <taxon>Pseudonocardiales</taxon>
        <taxon>Pseudonocardiaceae</taxon>
        <taxon>Allokutzneria</taxon>
    </lineage>
</organism>
<keyword evidence="3" id="KW-1185">Reference proteome</keyword>
<gene>
    <name evidence="2" type="ORF">SAMN04489726_2754</name>
</gene>
<evidence type="ECO:0000256" key="1">
    <source>
        <dbReference type="SAM" id="Phobius"/>
    </source>
</evidence>
<dbReference type="STRING" id="211114.SAMN04489726_2754"/>
<dbReference type="AlphaFoldDB" id="A0A1G9V121"/>
<evidence type="ECO:0000313" key="2">
    <source>
        <dbReference type="EMBL" id="SDM65747.1"/>
    </source>
</evidence>
<dbReference type="eggNOG" id="ENOG5033WMY">
    <property type="taxonomic scope" value="Bacteria"/>
</dbReference>
<dbReference type="Proteomes" id="UP000183376">
    <property type="component" value="Chromosome I"/>
</dbReference>
<sequence length="148" mass="15887">MVRDVVAEVAPEELPVVDGLAGFDDGTVVRRLRRGGNRREPLGFGLGEIAVMVAPVVWIVVDQIAQKVAGTAVDGAAKGMRALLRKVFRKGPARVVVPPLTPEQLAEGWRKVYEAALHRGMSEERARAVADAVVARLTLDASDEEEPG</sequence>
<protein>
    <submittedName>
        <fullName evidence="2">Uncharacterized protein</fullName>
    </submittedName>
</protein>
<evidence type="ECO:0000313" key="3">
    <source>
        <dbReference type="Proteomes" id="UP000183376"/>
    </source>
</evidence>
<keyword evidence="1" id="KW-1133">Transmembrane helix</keyword>
<name>A0A1G9V121_ALLAB</name>
<accession>A0A1G9V121</accession>
<proteinExistence type="predicted"/>
<dbReference type="EMBL" id="LT629701">
    <property type="protein sequence ID" value="SDM65747.1"/>
    <property type="molecule type" value="Genomic_DNA"/>
</dbReference>
<keyword evidence="1" id="KW-0472">Membrane</keyword>
<reference evidence="2 3" key="1">
    <citation type="submission" date="2016-10" db="EMBL/GenBank/DDBJ databases">
        <authorList>
            <person name="de Groot N.N."/>
        </authorList>
    </citation>
    <scope>NUCLEOTIDE SEQUENCE [LARGE SCALE GENOMIC DNA]</scope>
    <source>
        <strain evidence="2 3">DSM 44149</strain>
    </source>
</reference>